<dbReference type="EMBL" id="CP030032">
    <property type="protein sequence ID" value="AWV89502.1"/>
    <property type="molecule type" value="Genomic_DNA"/>
</dbReference>
<feature type="compositionally biased region" description="Low complexity" evidence="1">
    <location>
        <begin position="867"/>
        <end position="876"/>
    </location>
</feature>
<dbReference type="GO" id="GO:0016020">
    <property type="term" value="C:membrane"/>
    <property type="evidence" value="ECO:0007669"/>
    <property type="project" value="InterPro"/>
</dbReference>
<evidence type="ECO:0000313" key="4">
    <source>
        <dbReference type="Proteomes" id="UP000249799"/>
    </source>
</evidence>
<dbReference type="Proteomes" id="UP000249799">
    <property type="component" value="Chromosome"/>
</dbReference>
<protein>
    <submittedName>
        <fullName evidence="3">Uncharacterized protein</fullName>
    </submittedName>
</protein>
<feature type="region of interest" description="Disordered" evidence="1">
    <location>
        <begin position="804"/>
        <end position="829"/>
    </location>
</feature>
<keyword evidence="2" id="KW-0472">Membrane</keyword>
<dbReference type="OrthoDB" id="9766909at2"/>
<feature type="transmembrane region" description="Helical" evidence="2">
    <location>
        <begin position="12"/>
        <end position="37"/>
    </location>
</feature>
<feature type="region of interest" description="Disordered" evidence="1">
    <location>
        <begin position="612"/>
        <end position="634"/>
    </location>
</feature>
<dbReference type="GO" id="GO:0009274">
    <property type="term" value="C:peptidoglycan-based cell wall"/>
    <property type="evidence" value="ECO:0007669"/>
    <property type="project" value="InterPro"/>
</dbReference>
<dbReference type="SUPFAM" id="SSF53955">
    <property type="entry name" value="Lysozyme-like"/>
    <property type="match status" value="1"/>
</dbReference>
<keyword evidence="2" id="KW-0812">Transmembrane</keyword>
<name>A0A2Z4FKT0_9DELT</name>
<keyword evidence="4" id="KW-1185">Reference proteome</keyword>
<proteinExistence type="predicted"/>
<dbReference type="PANTHER" id="PTHR30400:SF0">
    <property type="entry name" value="BIOSYNTHETIC PEPTIDOGLYCAN TRANSGLYCOSYLASE"/>
    <property type="match status" value="1"/>
</dbReference>
<reference evidence="3 4" key="1">
    <citation type="submission" date="2018-06" db="EMBL/GenBank/DDBJ databases">
        <title>Lujinxingia sediminis gen. nov. sp. nov., a new facultative anaerobic member of the class Deltaproteobacteria, and proposal of Lujinxingaceae fam. nov.</title>
        <authorList>
            <person name="Guo L.-Y."/>
            <person name="Li C.-M."/>
            <person name="Wang S."/>
            <person name="Du Z.-J."/>
        </authorList>
    </citation>
    <scope>NUCLEOTIDE SEQUENCE [LARGE SCALE GENOMIC DNA]</scope>
    <source>
        <strain evidence="3 4">FA350</strain>
    </source>
</reference>
<dbReference type="GO" id="GO:0009252">
    <property type="term" value="P:peptidoglycan biosynthetic process"/>
    <property type="evidence" value="ECO:0007669"/>
    <property type="project" value="InterPro"/>
</dbReference>
<accession>A0A2Z4FKT0</accession>
<gene>
    <name evidence="3" type="ORF">DN745_09175</name>
</gene>
<dbReference type="Pfam" id="PF00912">
    <property type="entry name" value="Transgly"/>
    <property type="match status" value="1"/>
</dbReference>
<dbReference type="KEGG" id="bsed:DN745_09175"/>
<sequence>MKSSSILGSPKLRKFGVIFGAVLLVVIALLGAGYWLVVPGMANTLVRDKLESAEAKLGLTFEIDKVSTHGVSAVSLEGFSVLNPADKTPVFKAESISASIDAMSILVGDRKLSGVKIQGSTLYVHRNADGTTNLETIIAEARSKRQGKDKDPASPEPAVKDGADSKLDAALSSFLRFFGDRWPDITVQNARVALSAAEGAAPWEVDAITSEELRLNSGGQSAEFTGVLKLTRGEGSPRWTLPETVTLQANLQRPLLKSTGSIALSPAAEIQGVGPYPFLRLGVAEVALTEANTVSLRGLSLGVQGDSTPTKVAEIDSVSASFEKLSFSPLELRALEIQVDKPTLFVDHDAQFGNVLEELNQLLRAPHARHIVGVAKSMADEIAIAQGREPEKDEGPDKGGLRKLLAGINWTKFLANKAPQSVKINDAAVHMTDARALPLLTSDPKIALQNGTFEFSHRIINGALQFKGGFDAVANGDDPRGSATIDLEWSYRSKALKVDAQLDALSVPWLVQLTSASVADNLRSGVVRADFKAERPANSSRLGFNGLVSLENTTIFLAPLAEEPVENLSASYNFEGSFDAKAAIPAPKMLKATNTAEDANAQAENQLNAALANSTPGQNDPTPADAKDPSLQPPKRGALVFSKGHFEVNGVPGEFRPAIYGFYGLQKRPTRFDAEIDLPSIPVDKLFKAVPDAIKGPLTGTKMRGDFAWKLALEIPLYHAGDMKWDAKPELRGFELISMPDAVDVRKLRDQFEMTIYDPTIKWSRKVTIPKMRPVPLDWLVEHSGIEIERFEQRRRNRQWPPQYAAGFVPAPDKSNFMQPHPSPWASEDAAAQRAADAAAAAAARESATQTSRLNSFFGLEDANENAPDAGVDPAPQAQPAPRPTPPPTAAPKSARKYYISLAGEQKEHPYGPYEFIPLQYISPWMLRAAITTEDNSFFKHGGFNWLAIRNSVEANIEAGRYVRGASTISMQLIKNIYLTRDKVLVRKLREVFLVWLMEDVVDIPKARILELYFNIIEYGPGIFGVHDAAIHYFGKRADKLSLTEVAWLVSIVPNPKKFHFYYERGEISPSWFNRMLRYVRVMANRERATEADYEAAKLDKPTFYKPKNGEPMMRVERAPEEVNELIYETESIEIPSLQNLFGP</sequence>
<evidence type="ECO:0000256" key="2">
    <source>
        <dbReference type="SAM" id="Phobius"/>
    </source>
</evidence>
<dbReference type="InterPro" id="IPR001264">
    <property type="entry name" value="Glyco_trans_51"/>
</dbReference>
<organism evidence="3 4">
    <name type="scientific">Bradymonas sediminis</name>
    <dbReference type="NCBI Taxonomy" id="1548548"/>
    <lineage>
        <taxon>Bacteria</taxon>
        <taxon>Deltaproteobacteria</taxon>
        <taxon>Bradymonadales</taxon>
        <taxon>Bradymonadaceae</taxon>
        <taxon>Bradymonas</taxon>
    </lineage>
</organism>
<dbReference type="RefSeq" id="WP_111334192.1">
    <property type="nucleotide sequence ID" value="NZ_CP030032.1"/>
</dbReference>
<keyword evidence="2" id="KW-1133">Transmembrane helix</keyword>
<evidence type="ECO:0000256" key="1">
    <source>
        <dbReference type="SAM" id="MobiDB-lite"/>
    </source>
</evidence>
<evidence type="ECO:0000313" key="3">
    <source>
        <dbReference type="EMBL" id="AWV89502.1"/>
    </source>
</evidence>
<dbReference type="AlphaFoldDB" id="A0A2Z4FKT0"/>
<feature type="compositionally biased region" description="Pro residues" evidence="1">
    <location>
        <begin position="877"/>
        <end position="890"/>
    </location>
</feature>
<feature type="region of interest" description="Disordered" evidence="1">
    <location>
        <begin position="141"/>
        <end position="162"/>
    </location>
</feature>
<dbReference type="InterPro" id="IPR023346">
    <property type="entry name" value="Lysozyme-like_dom_sf"/>
</dbReference>
<dbReference type="Gene3D" id="1.10.3810.10">
    <property type="entry name" value="Biosynthetic peptidoglycan transglycosylase-like"/>
    <property type="match status" value="1"/>
</dbReference>
<feature type="region of interest" description="Disordered" evidence="1">
    <location>
        <begin position="862"/>
        <end position="894"/>
    </location>
</feature>
<dbReference type="InterPro" id="IPR011812">
    <property type="entry name" value="Pep_trsgly"/>
</dbReference>
<dbReference type="PANTHER" id="PTHR30400">
    <property type="entry name" value="MONOFUNCTIONAL BIOSYNTHETIC PEPTIDOGLYCAN TRANSGLYCOSYLASE"/>
    <property type="match status" value="1"/>
</dbReference>
<dbReference type="GO" id="GO:0016763">
    <property type="term" value="F:pentosyltransferase activity"/>
    <property type="evidence" value="ECO:0007669"/>
    <property type="project" value="InterPro"/>
</dbReference>
<dbReference type="InterPro" id="IPR036950">
    <property type="entry name" value="PBP_transglycosylase"/>
</dbReference>